<gene>
    <name evidence="1" type="ORF">DPM19_13125</name>
</gene>
<comment type="caution">
    <text evidence="1">The sequence shown here is derived from an EMBL/GenBank/DDBJ whole genome shotgun (WGS) entry which is preliminary data.</text>
</comment>
<name>A0A365H6M4_9ACTN</name>
<proteinExistence type="predicted"/>
<accession>A0A365H6M4</accession>
<organism evidence="1 2">
    <name type="scientific">Actinomadura craniellae</name>
    <dbReference type="NCBI Taxonomy" id="2231787"/>
    <lineage>
        <taxon>Bacteria</taxon>
        <taxon>Bacillati</taxon>
        <taxon>Actinomycetota</taxon>
        <taxon>Actinomycetes</taxon>
        <taxon>Streptosporangiales</taxon>
        <taxon>Thermomonosporaceae</taxon>
        <taxon>Actinomadura</taxon>
    </lineage>
</organism>
<dbReference type="EMBL" id="QLYX01000005">
    <property type="protein sequence ID" value="RAY14689.1"/>
    <property type="molecule type" value="Genomic_DNA"/>
</dbReference>
<dbReference type="RefSeq" id="WP_111866852.1">
    <property type="nucleotide sequence ID" value="NZ_QLYX01000005.1"/>
</dbReference>
<dbReference type="Proteomes" id="UP000251891">
    <property type="component" value="Unassembled WGS sequence"/>
</dbReference>
<protein>
    <submittedName>
        <fullName evidence="1">Uncharacterized protein</fullName>
    </submittedName>
</protein>
<evidence type="ECO:0000313" key="1">
    <source>
        <dbReference type="EMBL" id="RAY14689.1"/>
    </source>
</evidence>
<dbReference type="OrthoDB" id="3487250at2"/>
<dbReference type="AlphaFoldDB" id="A0A365H6M4"/>
<sequence length="85" mass="8864">MVRVSKPGPSGLWSWEVRDGAGLGAVGVTDDRSRARALLARALEVAPVGATGYLCRVGLHPVRSRYEYGPVLVVGTATGGGVTWT</sequence>
<keyword evidence="2" id="KW-1185">Reference proteome</keyword>
<evidence type="ECO:0000313" key="2">
    <source>
        <dbReference type="Proteomes" id="UP000251891"/>
    </source>
</evidence>
<reference evidence="1 2" key="1">
    <citation type="submission" date="2018-06" db="EMBL/GenBank/DDBJ databases">
        <title>Actinomadura craniellae sp. nov. isolated from marine sponge Craniella sp.</title>
        <authorList>
            <person name="Li L."/>
            <person name="Xu Q.H."/>
            <person name="Lin H.W."/>
            <person name="Lu Y.H."/>
        </authorList>
    </citation>
    <scope>NUCLEOTIDE SEQUENCE [LARGE SCALE GENOMIC DNA]</scope>
    <source>
        <strain evidence="1 2">LHW63021</strain>
    </source>
</reference>